<keyword evidence="2" id="KW-1185">Reference proteome</keyword>
<evidence type="ECO:0000313" key="2">
    <source>
        <dbReference type="Proteomes" id="UP000012589"/>
    </source>
</evidence>
<dbReference type="STRING" id="1235802.C823_00112"/>
<dbReference type="PATRIC" id="fig|1235802.3.peg.120"/>
<comment type="caution">
    <text evidence="1">The sequence shown here is derived from an EMBL/GenBank/DDBJ whole genome shotgun (WGS) entry which is preliminary data.</text>
</comment>
<evidence type="ECO:0000313" key="1">
    <source>
        <dbReference type="EMBL" id="EMZ39484.1"/>
    </source>
</evidence>
<dbReference type="InterPro" id="IPR036388">
    <property type="entry name" value="WH-like_DNA-bd_sf"/>
</dbReference>
<dbReference type="Proteomes" id="UP000012589">
    <property type="component" value="Unassembled WGS sequence"/>
</dbReference>
<gene>
    <name evidence="1" type="ORF">C823_00112</name>
</gene>
<accession>N2BRI1</accession>
<name>N2BRI1_9FIRM</name>
<dbReference type="Gene3D" id="1.10.10.10">
    <property type="entry name" value="Winged helix-like DNA-binding domain superfamily/Winged helix DNA-binding domain"/>
    <property type="match status" value="1"/>
</dbReference>
<dbReference type="InterPro" id="IPR036390">
    <property type="entry name" value="WH_DNA-bd_sf"/>
</dbReference>
<organism evidence="1 2">
    <name type="scientific">Eubacterium plexicaudatum ASF492</name>
    <dbReference type="NCBI Taxonomy" id="1235802"/>
    <lineage>
        <taxon>Bacteria</taxon>
        <taxon>Bacillati</taxon>
        <taxon>Bacillota</taxon>
        <taxon>Clostridia</taxon>
        <taxon>Eubacteriales</taxon>
        <taxon>Eubacteriaceae</taxon>
        <taxon>Eubacterium</taxon>
    </lineage>
</organism>
<dbReference type="EMBL" id="AQFT01000003">
    <property type="protein sequence ID" value="EMZ39484.1"/>
    <property type="molecule type" value="Genomic_DNA"/>
</dbReference>
<reference evidence="1 2" key="1">
    <citation type="journal article" date="2014" name="Genome Announc.">
        <title>Draft genome sequences of the altered schaedler flora, a defined bacterial community from gnotobiotic mice.</title>
        <authorList>
            <person name="Wannemuehler M.J."/>
            <person name="Overstreet A.M."/>
            <person name="Ward D.V."/>
            <person name="Phillips G.J."/>
        </authorList>
    </citation>
    <scope>NUCLEOTIDE SEQUENCE [LARGE SCALE GENOMIC DNA]</scope>
    <source>
        <strain evidence="1 2">ASF492</strain>
    </source>
</reference>
<evidence type="ECO:0008006" key="3">
    <source>
        <dbReference type="Google" id="ProtNLM"/>
    </source>
</evidence>
<dbReference type="HOGENOM" id="CLU_148593_0_0_9"/>
<dbReference type="SUPFAM" id="SSF46785">
    <property type="entry name" value="Winged helix' DNA-binding domain"/>
    <property type="match status" value="1"/>
</dbReference>
<protein>
    <recommendedName>
        <fullName evidence="3">Penicillinase repressor</fullName>
    </recommendedName>
</protein>
<dbReference type="eggNOG" id="ENOG5033YQ1">
    <property type="taxonomic scope" value="Bacteria"/>
</dbReference>
<proteinExistence type="predicted"/>
<dbReference type="AlphaFoldDB" id="N2BRI1"/>
<sequence>MKKRSLLSVREEELMNYLWRYDEALTSNEMAKQPELQGWNRATLLKTVQSLTDAGYLEVAGLEKSVKAYARKLAPSLTKEEYYSSMLMKRGISSDSLADITAALIGASRKKKKQKNDEVIAKLEDIIARLRTENIGDE</sequence>